<dbReference type="EMBL" id="JACCBB010000001">
    <property type="protein sequence ID" value="NYD21526.1"/>
    <property type="molecule type" value="Genomic_DNA"/>
</dbReference>
<dbReference type="Proteomes" id="UP000521922">
    <property type="component" value="Unassembled WGS sequence"/>
</dbReference>
<name>A0A7Y9ATN4_9ACTN</name>
<protein>
    <submittedName>
        <fullName evidence="1">Uncharacterized protein</fullName>
    </submittedName>
</protein>
<keyword evidence="2" id="KW-1185">Reference proteome</keyword>
<comment type="caution">
    <text evidence="1">The sequence shown here is derived from an EMBL/GenBank/DDBJ whole genome shotgun (WGS) entry which is preliminary data.</text>
</comment>
<sequence>MLALPVQVAVRELAGEPYPGLYQPSFGGVPLTGGRATTTEAVIHLGYADGHTRRIPVEEALPPTGILPRYVLLRGFRDQRTAEDPRTVAWLRQRWADDPEGTVTAFDVQWQQVGYSVQDGSRTVLREGRHVHVDLGGAS</sequence>
<gene>
    <name evidence="1" type="ORF">BJ968_001066</name>
</gene>
<reference evidence="1 2" key="1">
    <citation type="submission" date="2020-07" db="EMBL/GenBank/DDBJ databases">
        <title>Sequencing the genomes of 1000 actinobacteria strains.</title>
        <authorList>
            <person name="Klenk H.-P."/>
        </authorList>
    </citation>
    <scope>NUCLEOTIDE SEQUENCE [LARGE SCALE GENOMIC DNA]</scope>
    <source>
        <strain evidence="1 2">DSM 7487</strain>
    </source>
</reference>
<evidence type="ECO:0000313" key="1">
    <source>
        <dbReference type="EMBL" id="NYD21526.1"/>
    </source>
</evidence>
<dbReference type="RefSeq" id="WP_179749889.1">
    <property type="nucleotide sequence ID" value="NZ_JACCBB010000001.1"/>
</dbReference>
<dbReference type="AlphaFoldDB" id="A0A7Y9ATN4"/>
<evidence type="ECO:0000313" key="2">
    <source>
        <dbReference type="Proteomes" id="UP000521922"/>
    </source>
</evidence>
<proteinExistence type="predicted"/>
<organism evidence="1 2">
    <name type="scientific">Kineococcus aurantiacus</name>
    <dbReference type="NCBI Taxonomy" id="37633"/>
    <lineage>
        <taxon>Bacteria</taxon>
        <taxon>Bacillati</taxon>
        <taxon>Actinomycetota</taxon>
        <taxon>Actinomycetes</taxon>
        <taxon>Kineosporiales</taxon>
        <taxon>Kineosporiaceae</taxon>
        <taxon>Kineococcus</taxon>
    </lineage>
</organism>
<accession>A0A7Y9ATN4</accession>